<dbReference type="PANTHER" id="PTHR16047">
    <property type="entry name" value="RFWD3 PROTEIN"/>
    <property type="match status" value="1"/>
</dbReference>
<dbReference type="Gene3D" id="3.30.40.10">
    <property type="entry name" value="Zinc/RING finger domain, C3HC4 (zinc finger)"/>
    <property type="match status" value="1"/>
</dbReference>
<protein>
    <submittedName>
        <fullName evidence="7">Oidioi.mRNA.OKI2018_I69.PAR.g11062.t1.cds</fullName>
    </submittedName>
</protein>
<feature type="region of interest" description="Disordered" evidence="5">
    <location>
        <begin position="28"/>
        <end position="53"/>
    </location>
</feature>
<keyword evidence="3" id="KW-0862">Zinc</keyword>
<keyword evidence="2 4" id="KW-0863">Zinc-finger</keyword>
<dbReference type="EMBL" id="OU015568">
    <property type="protein sequence ID" value="CAG5085955.1"/>
    <property type="molecule type" value="Genomic_DNA"/>
</dbReference>
<feature type="domain" description="RING-type" evidence="6">
    <location>
        <begin position="145"/>
        <end position="187"/>
    </location>
</feature>
<dbReference type="PANTHER" id="PTHR16047:SF7">
    <property type="entry name" value="E3 UBIQUITIN-PROTEIN LIGASE RFWD3"/>
    <property type="match status" value="1"/>
</dbReference>
<dbReference type="PROSITE" id="PS50089">
    <property type="entry name" value="ZF_RING_2"/>
    <property type="match status" value="1"/>
</dbReference>
<dbReference type="Proteomes" id="UP001158576">
    <property type="component" value="Chromosome PAR"/>
</dbReference>
<dbReference type="SUPFAM" id="SSF57850">
    <property type="entry name" value="RING/U-box"/>
    <property type="match status" value="1"/>
</dbReference>
<organism evidence="7 8">
    <name type="scientific">Oikopleura dioica</name>
    <name type="common">Tunicate</name>
    <dbReference type="NCBI Taxonomy" id="34765"/>
    <lineage>
        <taxon>Eukaryota</taxon>
        <taxon>Metazoa</taxon>
        <taxon>Chordata</taxon>
        <taxon>Tunicata</taxon>
        <taxon>Appendicularia</taxon>
        <taxon>Copelata</taxon>
        <taxon>Oikopleuridae</taxon>
        <taxon>Oikopleura</taxon>
    </lineage>
</organism>
<proteinExistence type="predicted"/>
<reference evidence="7 8" key="1">
    <citation type="submission" date="2021-04" db="EMBL/GenBank/DDBJ databases">
        <authorList>
            <person name="Bliznina A."/>
        </authorList>
    </citation>
    <scope>NUCLEOTIDE SEQUENCE [LARGE SCALE GENOMIC DNA]</scope>
</reference>
<sequence>MPYSYNRYSSDSYRASCASLYGVKDILGGRTPSNDPSADRSRPSYSFSSDLERTKSEAFRPATRYTDSLRDLDSQLKSLKLSSSTPSNTSTSSSHYLRRPATGLYNRETYNSSKYGTPTSSQSRYDISSSQSILIPPDFEGKFECRICFEIYDTEEHFQATLKCGHAFGENCIRAYLQSVNRCALCNQAANIHDLRRVY</sequence>
<evidence type="ECO:0000313" key="7">
    <source>
        <dbReference type="EMBL" id="CAG5085955.1"/>
    </source>
</evidence>
<keyword evidence="8" id="KW-1185">Reference proteome</keyword>
<keyword evidence="1" id="KW-0479">Metal-binding</keyword>
<evidence type="ECO:0000256" key="1">
    <source>
        <dbReference type="ARBA" id="ARBA00022723"/>
    </source>
</evidence>
<dbReference type="InterPro" id="IPR037381">
    <property type="entry name" value="RFWD3"/>
</dbReference>
<evidence type="ECO:0000256" key="5">
    <source>
        <dbReference type="SAM" id="MobiDB-lite"/>
    </source>
</evidence>
<dbReference type="InterPro" id="IPR013083">
    <property type="entry name" value="Znf_RING/FYVE/PHD"/>
</dbReference>
<gene>
    <name evidence="7" type="ORF">OKIOD_LOCUS2620</name>
</gene>
<evidence type="ECO:0000313" key="8">
    <source>
        <dbReference type="Proteomes" id="UP001158576"/>
    </source>
</evidence>
<dbReference type="Pfam" id="PF13639">
    <property type="entry name" value="zf-RING_2"/>
    <property type="match status" value="1"/>
</dbReference>
<evidence type="ECO:0000259" key="6">
    <source>
        <dbReference type="PROSITE" id="PS50089"/>
    </source>
</evidence>
<evidence type="ECO:0000256" key="4">
    <source>
        <dbReference type="PROSITE-ProRule" id="PRU00175"/>
    </source>
</evidence>
<evidence type="ECO:0000256" key="2">
    <source>
        <dbReference type="ARBA" id="ARBA00022771"/>
    </source>
</evidence>
<name>A0ABN7RTV5_OIKDI</name>
<dbReference type="InterPro" id="IPR001841">
    <property type="entry name" value="Znf_RING"/>
</dbReference>
<evidence type="ECO:0000256" key="3">
    <source>
        <dbReference type="ARBA" id="ARBA00022833"/>
    </source>
</evidence>
<accession>A0ABN7RTV5</accession>